<accession>A0AAN1RX47</accession>
<dbReference type="Pfam" id="PF02630">
    <property type="entry name" value="SCO1-SenC"/>
    <property type="match status" value="1"/>
</dbReference>
<keyword evidence="3" id="KW-0479">Metal-binding</keyword>
<dbReference type="EMBL" id="CP024172">
    <property type="protein sequence ID" value="AZW16897.1"/>
    <property type="molecule type" value="Genomic_DNA"/>
</dbReference>
<evidence type="ECO:0000256" key="2">
    <source>
        <dbReference type="ARBA" id="ARBA00023008"/>
    </source>
</evidence>
<comment type="similarity">
    <text evidence="1">Belongs to the SCO1/2 family.</text>
</comment>
<dbReference type="RefSeq" id="WP_029577722.1">
    <property type="nucleotide sequence ID" value="NZ_CP012076.1"/>
</dbReference>
<evidence type="ECO:0000256" key="5">
    <source>
        <dbReference type="SAM" id="SignalP"/>
    </source>
</evidence>
<evidence type="ECO:0000256" key="3">
    <source>
        <dbReference type="PIRSR" id="PIRSR603782-1"/>
    </source>
</evidence>
<evidence type="ECO:0000256" key="1">
    <source>
        <dbReference type="ARBA" id="ARBA00010996"/>
    </source>
</evidence>
<name>A0AAN1RX47_9BORD</name>
<dbReference type="PROSITE" id="PS51352">
    <property type="entry name" value="THIOREDOXIN_2"/>
    <property type="match status" value="1"/>
</dbReference>
<dbReference type="PANTHER" id="PTHR12151">
    <property type="entry name" value="ELECTRON TRANSPORT PROTIN SCO1/SENC FAMILY MEMBER"/>
    <property type="match status" value="1"/>
</dbReference>
<keyword evidence="4" id="KW-1015">Disulfide bond</keyword>
<dbReference type="InterPro" id="IPR003782">
    <property type="entry name" value="SCO1/SenC"/>
</dbReference>
<evidence type="ECO:0000313" key="7">
    <source>
        <dbReference type="EMBL" id="AZW16897.1"/>
    </source>
</evidence>
<feature type="disulfide bond" description="Redox-active" evidence="4">
    <location>
        <begin position="77"/>
        <end position="81"/>
    </location>
</feature>
<dbReference type="InterPro" id="IPR036249">
    <property type="entry name" value="Thioredoxin-like_sf"/>
</dbReference>
<feature type="binding site" evidence="3">
    <location>
        <position position="165"/>
    </location>
    <ligand>
        <name>Cu cation</name>
        <dbReference type="ChEBI" id="CHEBI:23378"/>
    </ligand>
</feature>
<reference evidence="8" key="1">
    <citation type="submission" date="2017-10" db="EMBL/GenBank/DDBJ databases">
        <title>Whole genome sequencing of various Bordetella species.</title>
        <authorList>
            <person name="Weigand M.R."/>
            <person name="Loparev V."/>
            <person name="Peng Y."/>
            <person name="Bowden K.E."/>
            <person name="Tondella M.L."/>
            <person name="Williams M.M."/>
        </authorList>
    </citation>
    <scope>NUCLEOTIDE SEQUENCE [LARGE SCALE GENOMIC DNA]</scope>
    <source>
        <strain evidence="8">H720</strain>
    </source>
</reference>
<evidence type="ECO:0000259" key="6">
    <source>
        <dbReference type="PROSITE" id="PS51352"/>
    </source>
</evidence>
<dbReference type="AlphaFoldDB" id="A0AAN1RX47"/>
<feature type="chain" id="PRO_5042973895" evidence="5">
    <location>
        <begin position="26"/>
        <end position="202"/>
    </location>
</feature>
<feature type="signal peptide" evidence="5">
    <location>
        <begin position="1"/>
        <end position="25"/>
    </location>
</feature>
<evidence type="ECO:0000313" key="8">
    <source>
        <dbReference type="Proteomes" id="UP000282741"/>
    </source>
</evidence>
<dbReference type="GO" id="GO:0046872">
    <property type="term" value="F:metal ion binding"/>
    <property type="evidence" value="ECO:0007669"/>
    <property type="project" value="UniProtKB-KW"/>
</dbReference>
<dbReference type="CDD" id="cd02968">
    <property type="entry name" value="SCO"/>
    <property type="match status" value="1"/>
</dbReference>
<dbReference type="Proteomes" id="UP000282741">
    <property type="component" value="Chromosome"/>
</dbReference>
<feature type="binding site" evidence="3">
    <location>
        <position position="81"/>
    </location>
    <ligand>
        <name>Cu cation</name>
        <dbReference type="ChEBI" id="CHEBI:23378"/>
    </ligand>
</feature>
<feature type="domain" description="Thioredoxin" evidence="6">
    <location>
        <begin position="25"/>
        <end position="202"/>
    </location>
</feature>
<dbReference type="SUPFAM" id="SSF52833">
    <property type="entry name" value="Thioredoxin-like"/>
    <property type="match status" value="1"/>
</dbReference>
<evidence type="ECO:0000256" key="4">
    <source>
        <dbReference type="PIRSR" id="PIRSR603782-2"/>
    </source>
</evidence>
<gene>
    <name evidence="7" type="ORF">CS347_08990</name>
</gene>
<dbReference type="PANTHER" id="PTHR12151:SF25">
    <property type="entry name" value="LINALOOL DEHYDRATASE_ISOMERASE DOMAIN-CONTAINING PROTEIN"/>
    <property type="match status" value="1"/>
</dbReference>
<feature type="binding site" evidence="3">
    <location>
        <position position="77"/>
    </location>
    <ligand>
        <name>Cu cation</name>
        <dbReference type="ChEBI" id="CHEBI:23378"/>
    </ligand>
</feature>
<dbReference type="InterPro" id="IPR013766">
    <property type="entry name" value="Thioredoxin_domain"/>
</dbReference>
<keyword evidence="5" id="KW-0732">Signal</keyword>
<proteinExistence type="inferred from homology"/>
<organism evidence="7 8">
    <name type="scientific">Bordetella hinzii</name>
    <dbReference type="NCBI Taxonomy" id="103855"/>
    <lineage>
        <taxon>Bacteria</taxon>
        <taxon>Pseudomonadati</taxon>
        <taxon>Pseudomonadota</taxon>
        <taxon>Betaproteobacteria</taxon>
        <taxon>Burkholderiales</taxon>
        <taxon>Alcaligenaceae</taxon>
        <taxon>Bordetella</taxon>
    </lineage>
</organism>
<keyword evidence="2 3" id="KW-0186">Copper</keyword>
<sequence>MSVFSSARRRAVQAIAAVTVLGALAACGETPPPFKGSDITGTQLGKNMALTDMNGQPRTLKDFAGKVTVVFFGFTQCPDVCPTSLAEMAQVMQALGPDADRVQVLLVTVDPERDTPEILKQYVTSFDKRFLALTGTPDQLRQAAASFKAYYAKVPTKDGGYTMDHTAAFYLIDGKGESRVLANNTLGAQALANDIKLLVDGR</sequence>
<dbReference type="KEGG" id="bhz:ACR54_04458"/>
<dbReference type="Gene3D" id="3.40.30.10">
    <property type="entry name" value="Glutaredoxin"/>
    <property type="match status" value="1"/>
</dbReference>
<protein>
    <submittedName>
        <fullName evidence="7">SCO family protein</fullName>
    </submittedName>
</protein>
<dbReference type="FunFam" id="3.40.30.10:FF:000013">
    <property type="entry name" value="Blast:Protein SCO1 homolog, mitochondrial"/>
    <property type="match status" value="1"/>
</dbReference>